<dbReference type="PANTHER" id="PTHR43168:SF2">
    <property type="entry name" value="LARGE RIBOSOMAL SUBUNIT PROTEIN BL33C"/>
    <property type="match status" value="1"/>
</dbReference>
<keyword evidence="2 4" id="KW-0689">Ribosomal protein</keyword>
<dbReference type="NCBIfam" id="NF001860">
    <property type="entry name" value="PRK00595.1"/>
    <property type="match status" value="1"/>
</dbReference>
<organism evidence="4">
    <name type="scientific">anaerobic digester metagenome</name>
    <dbReference type="NCBI Taxonomy" id="1263854"/>
    <lineage>
        <taxon>unclassified sequences</taxon>
        <taxon>metagenomes</taxon>
        <taxon>ecological metagenomes</taxon>
    </lineage>
</organism>
<dbReference type="EMBL" id="CAADRN010000107">
    <property type="protein sequence ID" value="VFU12953.1"/>
    <property type="molecule type" value="Genomic_DNA"/>
</dbReference>
<dbReference type="SUPFAM" id="SSF57829">
    <property type="entry name" value="Zn-binding ribosomal proteins"/>
    <property type="match status" value="1"/>
</dbReference>
<dbReference type="PANTHER" id="PTHR43168">
    <property type="entry name" value="50S RIBOSOMAL PROTEIN L33, CHLOROPLASTIC"/>
    <property type="match status" value="1"/>
</dbReference>
<evidence type="ECO:0000256" key="3">
    <source>
        <dbReference type="ARBA" id="ARBA00023274"/>
    </source>
</evidence>
<keyword evidence="3" id="KW-0687">Ribonucleoprotein</keyword>
<dbReference type="Gene3D" id="2.20.28.120">
    <property type="entry name" value="Ribosomal protein L33"/>
    <property type="match status" value="1"/>
</dbReference>
<dbReference type="GO" id="GO:0006412">
    <property type="term" value="P:translation"/>
    <property type="evidence" value="ECO:0007669"/>
    <property type="project" value="InterPro"/>
</dbReference>
<dbReference type="NCBIfam" id="TIGR01023">
    <property type="entry name" value="rpmG_bact"/>
    <property type="match status" value="1"/>
</dbReference>
<comment type="similarity">
    <text evidence="1">Belongs to the bacterial ribosomal protein bL33 family.</text>
</comment>
<dbReference type="AlphaFoldDB" id="A0A485LXL9"/>
<dbReference type="GO" id="GO:0003735">
    <property type="term" value="F:structural constituent of ribosome"/>
    <property type="evidence" value="ECO:0007669"/>
    <property type="project" value="InterPro"/>
</dbReference>
<dbReference type="GO" id="GO:0005737">
    <property type="term" value="C:cytoplasm"/>
    <property type="evidence" value="ECO:0007669"/>
    <property type="project" value="UniProtKB-ARBA"/>
</dbReference>
<dbReference type="PROSITE" id="PS00582">
    <property type="entry name" value="RIBOSOMAL_L33"/>
    <property type="match status" value="1"/>
</dbReference>
<proteinExistence type="inferred from homology"/>
<dbReference type="InterPro" id="IPR038584">
    <property type="entry name" value="Ribosomal_bL33_sf"/>
</dbReference>
<protein>
    <submittedName>
        <fullName evidence="4">Ribosomal protein L33 (Modular protein)</fullName>
    </submittedName>
</protein>
<dbReference type="InterPro" id="IPR001705">
    <property type="entry name" value="Ribosomal_bL33"/>
</dbReference>
<name>A0A485LXL9_9ZZZZ</name>
<dbReference type="HAMAP" id="MF_00294">
    <property type="entry name" value="Ribosomal_bL33"/>
    <property type="match status" value="1"/>
</dbReference>
<evidence type="ECO:0000256" key="2">
    <source>
        <dbReference type="ARBA" id="ARBA00022980"/>
    </source>
</evidence>
<gene>
    <name evidence="4" type="ORF">SCFA_1950003</name>
</gene>
<dbReference type="InterPro" id="IPR011332">
    <property type="entry name" value="Ribosomal_zn-bd"/>
</dbReference>
<evidence type="ECO:0000256" key="1">
    <source>
        <dbReference type="ARBA" id="ARBA00007596"/>
    </source>
</evidence>
<evidence type="ECO:0000313" key="4">
    <source>
        <dbReference type="EMBL" id="VFU12953.1"/>
    </source>
</evidence>
<reference evidence="4" key="1">
    <citation type="submission" date="2019-03" db="EMBL/GenBank/DDBJ databases">
        <authorList>
            <person name="Hao L."/>
        </authorList>
    </citation>
    <scope>NUCLEOTIDE SEQUENCE</scope>
</reference>
<dbReference type="GO" id="GO:0005840">
    <property type="term" value="C:ribosome"/>
    <property type="evidence" value="ECO:0007669"/>
    <property type="project" value="UniProtKB-KW"/>
</dbReference>
<dbReference type="NCBIfam" id="NF001764">
    <property type="entry name" value="PRK00504.1"/>
    <property type="match status" value="1"/>
</dbReference>
<dbReference type="GO" id="GO:1990904">
    <property type="term" value="C:ribonucleoprotein complex"/>
    <property type="evidence" value="ECO:0007669"/>
    <property type="project" value="UniProtKB-KW"/>
</dbReference>
<sequence>MCEPREMPFSRHFPGFGKLLTFNFNYDKFDKAVCKNGFVNFFLVLGEVAQMRVGVTLACTECKRRNYTTVKNKKNDANRIEMKKYCRFCQTHTLHKETR</sequence>
<accession>A0A485LXL9</accession>
<dbReference type="InterPro" id="IPR018264">
    <property type="entry name" value="Ribosomal_bL33_CS"/>
</dbReference>
<dbReference type="Pfam" id="PF00471">
    <property type="entry name" value="Ribosomal_L33"/>
    <property type="match status" value="1"/>
</dbReference>